<protein>
    <submittedName>
        <fullName evidence="3">Hook-length control protein FliK</fullName>
    </submittedName>
</protein>
<accession>A0A1I0E9J4</accession>
<evidence type="ECO:0000256" key="1">
    <source>
        <dbReference type="SAM" id="MobiDB-lite"/>
    </source>
</evidence>
<dbReference type="Proteomes" id="UP000199095">
    <property type="component" value="Unassembled WGS sequence"/>
</dbReference>
<dbReference type="Pfam" id="PF02120">
    <property type="entry name" value="Flg_hook"/>
    <property type="match status" value="1"/>
</dbReference>
<feature type="compositionally biased region" description="Basic and acidic residues" evidence="1">
    <location>
        <begin position="411"/>
        <end position="425"/>
    </location>
</feature>
<feature type="region of interest" description="Disordered" evidence="1">
    <location>
        <begin position="406"/>
        <end position="449"/>
    </location>
</feature>
<dbReference type="InterPro" id="IPR021136">
    <property type="entry name" value="Flagellar_hook_control-like_C"/>
</dbReference>
<evidence type="ECO:0000313" key="3">
    <source>
        <dbReference type="EMBL" id="SET41732.1"/>
    </source>
</evidence>
<feature type="compositionally biased region" description="Acidic residues" evidence="1">
    <location>
        <begin position="426"/>
        <end position="436"/>
    </location>
</feature>
<feature type="domain" description="Flagellar hook-length control protein-like C-terminal" evidence="2">
    <location>
        <begin position="327"/>
        <end position="390"/>
    </location>
</feature>
<name>A0A1I0E9J4_9BACI</name>
<evidence type="ECO:0000259" key="2">
    <source>
        <dbReference type="Pfam" id="PF02120"/>
    </source>
</evidence>
<evidence type="ECO:0000313" key="4">
    <source>
        <dbReference type="Proteomes" id="UP000199095"/>
    </source>
</evidence>
<dbReference type="RefSeq" id="WP_177167242.1">
    <property type="nucleotide sequence ID" value="NZ_FOHJ01000004.1"/>
</dbReference>
<dbReference type="AlphaFoldDB" id="A0A1I0E9J4"/>
<dbReference type="Gene3D" id="3.30.750.140">
    <property type="match status" value="1"/>
</dbReference>
<dbReference type="STRING" id="237682.SAMN05421676_104349"/>
<sequence>MEVALNQLVMFQKNSMNQGDSLPSSEMSKEDAKSFISFLSNLQSIQDETSDNQDDLAMLEKWLGQLKEVIDGMDSPDETTLEELTGTLSQLANLLGEQKIDSSFHSEESMASLFHTQSISISEVLEAVNSKKDVKQQLLSLTEDLYKVVEKMSNPEGTDSKLLKNELQTALVKITSYLSQLGNTIQNGQASAQAANQTRQANRLMQNMNPAMLKENLRASDMKTAGKQDNSTFLAQVNQGKQTNTSEISPNRIHSLLHSKAQVAQTSSSDLSHLKSGQPLSIDSMPMSKIEQYTIYLQRGEGNPSSNNSDVMEQIQKILKSSRFIQNEGSTQLTIKLKPAHLGDMVVKFTQTNGEMAVRIAVSSQAAKDMLESNMNQLRHMFHPHQVIVDKQAEPTIPQQSASYFNFNQNEEEKERNDHSYREQMEQENDTDEESEEKSFEDYLTQIET</sequence>
<dbReference type="EMBL" id="FOHJ01000004">
    <property type="protein sequence ID" value="SET41732.1"/>
    <property type="molecule type" value="Genomic_DNA"/>
</dbReference>
<dbReference type="InterPro" id="IPR038610">
    <property type="entry name" value="FliK-like_C_sf"/>
</dbReference>
<dbReference type="CDD" id="cd17470">
    <property type="entry name" value="T3SS_Flik_C"/>
    <property type="match status" value="1"/>
</dbReference>
<gene>
    <name evidence="3" type="ORF">SAMN05421676_104349</name>
</gene>
<reference evidence="4" key="1">
    <citation type="submission" date="2016-10" db="EMBL/GenBank/DDBJ databases">
        <authorList>
            <person name="Varghese N."/>
            <person name="Submissions S."/>
        </authorList>
    </citation>
    <scope>NUCLEOTIDE SEQUENCE [LARGE SCALE GENOMIC DNA]</scope>
    <source>
        <strain evidence="4">CGMCC 1.3566</strain>
    </source>
</reference>
<organism evidence="3 4">
    <name type="scientific">Salinibacillus kushneri</name>
    <dbReference type="NCBI Taxonomy" id="237682"/>
    <lineage>
        <taxon>Bacteria</taxon>
        <taxon>Bacillati</taxon>
        <taxon>Bacillota</taxon>
        <taxon>Bacilli</taxon>
        <taxon>Bacillales</taxon>
        <taxon>Bacillaceae</taxon>
        <taxon>Salinibacillus</taxon>
    </lineage>
</organism>
<proteinExistence type="predicted"/>
<keyword evidence="4" id="KW-1185">Reference proteome</keyword>